<keyword evidence="1" id="KW-0863">Zinc-finger</keyword>
<feature type="domain" description="C2H2-type" evidence="2">
    <location>
        <begin position="81"/>
        <end position="104"/>
    </location>
</feature>
<dbReference type="PROSITE" id="PS50157">
    <property type="entry name" value="ZINC_FINGER_C2H2_2"/>
    <property type="match status" value="1"/>
</dbReference>
<organism evidence="5">
    <name type="scientific">Gongylonema pulchrum</name>
    <dbReference type="NCBI Taxonomy" id="637853"/>
    <lineage>
        <taxon>Eukaryota</taxon>
        <taxon>Metazoa</taxon>
        <taxon>Ecdysozoa</taxon>
        <taxon>Nematoda</taxon>
        <taxon>Chromadorea</taxon>
        <taxon>Rhabditida</taxon>
        <taxon>Spirurina</taxon>
        <taxon>Spiruromorpha</taxon>
        <taxon>Spiruroidea</taxon>
        <taxon>Gongylonematidae</taxon>
        <taxon>Gongylonema</taxon>
    </lineage>
</organism>
<evidence type="ECO:0000313" key="3">
    <source>
        <dbReference type="EMBL" id="VDK59709.1"/>
    </source>
</evidence>
<protein>
    <submittedName>
        <fullName evidence="5">C2H2-type domain-containing protein</fullName>
    </submittedName>
</protein>
<keyword evidence="4" id="KW-1185">Reference proteome</keyword>
<sequence length="141" mass="15987">MLNPSASCYLARSAALPSQSQSQEIRNAWMKQAWIQTSRKEANLANPFLEENLGDYLGQSHVNVPSRNWSPNLSHVARTRFACLLCMRPYKSYDRLRRHEKYAHGIGTSAQTDTAGSIDVVNNFFKCSLRDKYYNGKGSPK</sequence>
<evidence type="ECO:0000313" key="4">
    <source>
        <dbReference type="Proteomes" id="UP000271098"/>
    </source>
</evidence>
<dbReference type="InterPro" id="IPR013087">
    <property type="entry name" value="Znf_C2H2_type"/>
</dbReference>
<dbReference type="AlphaFoldDB" id="A0A183DGF4"/>
<evidence type="ECO:0000256" key="1">
    <source>
        <dbReference type="PROSITE-ProRule" id="PRU00042"/>
    </source>
</evidence>
<reference evidence="5" key="1">
    <citation type="submission" date="2016-06" db="UniProtKB">
        <authorList>
            <consortium name="WormBaseParasite"/>
        </authorList>
    </citation>
    <scope>IDENTIFICATION</scope>
</reference>
<evidence type="ECO:0000313" key="5">
    <source>
        <dbReference type="WBParaSite" id="GPUH_0000780401-mRNA-1"/>
    </source>
</evidence>
<dbReference type="GO" id="GO:0008270">
    <property type="term" value="F:zinc ion binding"/>
    <property type="evidence" value="ECO:0007669"/>
    <property type="project" value="UniProtKB-KW"/>
</dbReference>
<evidence type="ECO:0000259" key="2">
    <source>
        <dbReference type="PROSITE" id="PS50157"/>
    </source>
</evidence>
<accession>A0A183DGF4</accession>
<proteinExistence type="predicted"/>
<dbReference type="PROSITE" id="PS00028">
    <property type="entry name" value="ZINC_FINGER_C2H2_1"/>
    <property type="match status" value="1"/>
</dbReference>
<dbReference type="WBParaSite" id="GPUH_0000780401-mRNA-1">
    <property type="protein sequence ID" value="GPUH_0000780401-mRNA-1"/>
    <property type="gene ID" value="GPUH_0000780401"/>
</dbReference>
<dbReference type="Proteomes" id="UP000271098">
    <property type="component" value="Unassembled WGS sequence"/>
</dbReference>
<name>A0A183DGF4_9BILA</name>
<dbReference type="EMBL" id="UYRT01021076">
    <property type="protein sequence ID" value="VDK59709.1"/>
    <property type="molecule type" value="Genomic_DNA"/>
</dbReference>
<keyword evidence="1" id="KW-0479">Metal-binding</keyword>
<gene>
    <name evidence="3" type="ORF">GPUH_LOCUS7796</name>
</gene>
<keyword evidence="1" id="KW-0862">Zinc</keyword>
<reference evidence="3 4" key="2">
    <citation type="submission" date="2018-11" db="EMBL/GenBank/DDBJ databases">
        <authorList>
            <consortium name="Pathogen Informatics"/>
        </authorList>
    </citation>
    <scope>NUCLEOTIDE SEQUENCE [LARGE SCALE GENOMIC DNA]</scope>
</reference>